<gene>
    <name evidence="11" type="ORF">UFOPK2165_00206</name>
</gene>
<comment type="similarity">
    <text evidence="2">Belongs to the RecN family.</text>
</comment>
<sequence>MIEEIYIRDLGVIQEARLPFGAGLTVLTGETGAGKTMVLSALGLLLGERSETSAIRRGQDQAFVEGRWFLESQSQTLQSASEKLSDAGVAIIDGELIMNRSVSSEGRSRASVSGKAVPINVLAELGESLVVVHGQSDQIRLKSANAQREALDQFAGNQGKLDTYQQHYSSWKSLSAKLSDLQQSKEARALEAEQLRETYAELEKADPKPNEDIELAEKANRLTHIEELRMAASAAHESLSSELNDGGVDAIGLIGIARRTLENVSAHDQALEQLAETLKQLGYQLNDAAAEISSYLDGLDEDTAKVLEIIQQRRAELTSLMRKYGPSLDEVIAHRDFVSERLLQWDSSADQIGELEAMLAEELKATTKSAVALSAARKTAALDLAEQVSGELAALAMPGANLVVTVEEAAEFGANGKDIISIQLSSFPGAEPRPLGKGASGGELSRIMLAIEVVLAKTQSAPTFIFDEVDAGVGGAAAIEVGRRLAKLAKQAQVIVVTHLAQVASFADQHLRVLKTSDASFTATDVVALDQADRVNELARMLSGLPESESARTHAGELLEKARAEFKTF</sequence>
<dbReference type="InterPro" id="IPR003395">
    <property type="entry name" value="RecF/RecN/SMC_N"/>
</dbReference>
<evidence type="ECO:0000256" key="3">
    <source>
        <dbReference type="ARBA" id="ARBA00021315"/>
    </source>
</evidence>
<protein>
    <recommendedName>
        <fullName evidence="3">DNA repair protein RecN</fullName>
    </recommendedName>
    <alternativeName>
        <fullName evidence="8">Recombination protein N</fullName>
    </alternativeName>
</protein>
<keyword evidence="5" id="KW-0227">DNA damage</keyword>
<dbReference type="AlphaFoldDB" id="A0A6J6JTK1"/>
<name>A0A6J6JTK1_9ZZZZ</name>
<dbReference type="PANTHER" id="PTHR11059:SF0">
    <property type="entry name" value="DNA REPAIR PROTEIN RECN"/>
    <property type="match status" value="1"/>
</dbReference>
<evidence type="ECO:0000256" key="4">
    <source>
        <dbReference type="ARBA" id="ARBA00022741"/>
    </source>
</evidence>
<evidence type="ECO:0000256" key="1">
    <source>
        <dbReference type="ARBA" id="ARBA00003618"/>
    </source>
</evidence>
<dbReference type="EMBL" id="CAEZWA010000021">
    <property type="protein sequence ID" value="CAB4639655.1"/>
    <property type="molecule type" value="Genomic_DNA"/>
</dbReference>
<dbReference type="PIRSF" id="PIRSF003128">
    <property type="entry name" value="RecN"/>
    <property type="match status" value="1"/>
</dbReference>
<dbReference type="NCBIfam" id="TIGR00634">
    <property type="entry name" value="recN"/>
    <property type="match status" value="1"/>
</dbReference>
<dbReference type="GO" id="GO:0006281">
    <property type="term" value="P:DNA repair"/>
    <property type="evidence" value="ECO:0007669"/>
    <property type="project" value="UniProtKB-KW"/>
</dbReference>
<evidence type="ECO:0000313" key="11">
    <source>
        <dbReference type="EMBL" id="CAB4639655.1"/>
    </source>
</evidence>
<evidence type="ECO:0000259" key="10">
    <source>
        <dbReference type="Pfam" id="PF02463"/>
    </source>
</evidence>
<dbReference type="PANTHER" id="PTHR11059">
    <property type="entry name" value="DNA REPAIR PROTEIN RECN"/>
    <property type="match status" value="1"/>
</dbReference>
<dbReference type="InterPro" id="IPR004604">
    <property type="entry name" value="DNA_recomb/repair_RecN"/>
</dbReference>
<evidence type="ECO:0000256" key="6">
    <source>
        <dbReference type="ARBA" id="ARBA00022840"/>
    </source>
</evidence>
<dbReference type="GO" id="GO:0043590">
    <property type="term" value="C:bacterial nucleoid"/>
    <property type="evidence" value="ECO:0007669"/>
    <property type="project" value="TreeGrafter"/>
</dbReference>
<comment type="function">
    <text evidence="1">May be involved in recombinational repair of damaged DNA.</text>
</comment>
<dbReference type="CDD" id="cd03241">
    <property type="entry name" value="ABC_RecN"/>
    <property type="match status" value="1"/>
</dbReference>
<keyword evidence="7" id="KW-0234">DNA repair</keyword>
<feature type="domain" description="RecF/RecN/SMC N-terminal" evidence="10">
    <location>
        <begin position="2"/>
        <end position="518"/>
    </location>
</feature>
<evidence type="ECO:0000256" key="5">
    <source>
        <dbReference type="ARBA" id="ARBA00022763"/>
    </source>
</evidence>
<dbReference type="GO" id="GO:0009432">
    <property type="term" value="P:SOS response"/>
    <property type="evidence" value="ECO:0007669"/>
    <property type="project" value="TreeGrafter"/>
</dbReference>
<evidence type="ECO:0000256" key="9">
    <source>
        <dbReference type="SAM" id="Coils"/>
    </source>
</evidence>
<dbReference type="InterPro" id="IPR027417">
    <property type="entry name" value="P-loop_NTPase"/>
</dbReference>
<evidence type="ECO:0000256" key="8">
    <source>
        <dbReference type="ARBA" id="ARBA00033408"/>
    </source>
</evidence>
<dbReference type="GO" id="GO:0005524">
    <property type="term" value="F:ATP binding"/>
    <property type="evidence" value="ECO:0007669"/>
    <property type="project" value="UniProtKB-KW"/>
</dbReference>
<evidence type="ECO:0000256" key="2">
    <source>
        <dbReference type="ARBA" id="ARBA00009441"/>
    </source>
</evidence>
<proteinExistence type="inferred from homology"/>
<dbReference type="GO" id="GO:0006310">
    <property type="term" value="P:DNA recombination"/>
    <property type="evidence" value="ECO:0007669"/>
    <property type="project" value="InterPro"/>
</dbReference>
<keyword evidence="4" id="KW-0547">Nucleotide-binding</keyword>
<reference evidence="11" key="1">
    <citation type="submission" date="2020-05" db="EMBL/GenBank/DDBJ databases">
        <authorList>
            <person name="Chiriac C."/>
            <person name="Salcher M."/>
            <person name="Ghai R."/>
            <person name="Kavagutti S V."/>
        </authorList>
    </citation>
    <scope>NUCLEOTIDE SEQUENCE</scope>
</reference>
<accession>A0A6J6JTK1</accession>
<feature type="coiled-coil region" evidence="9">
    <location>
        <begin position="178"/>
        <end position="205"/>
    </location>
</feature>
<evidence type="ECO:0000256" key="7">
    <source>
        <dbReference type="ARBA" id="ARBA00023204"/>
    </source>
</evidence>
<keyword evidence="6" id="KW-0067">ATP-binding</keyword>
<keyword evidence="9" id="KW-0175">Coiled coil</keyword>
<dbReference type="Pfam" id="PF02463">
    <property type="entry name" value="SMC_N"/>
    <property type="match status" value="1"/>
</dbReference>
<dbReference type="Gene3D" id="3.40.50.300">
    <property type="entry name" value="P-loop containing nucleotide triphosphate hydrolases"/>
    <property type="match status" value="2"/>
</dbReference>
<organism evidence="11">
    <name type="scientific">freshwater metagenome</name>
    <dbReference type="NCBI Taxonomy" id="449393"/>
    <lineage>
        <taxon>unclassified sequences</taxon>
        <taxon>metagenomes</taxon>
        <taxon>ecological metagenomes</taxon>
    </lineage>
</organism>
<dbReference type="SUPFAM" id="SSF52540">
    <property type="entry name" value="P-loop containing nucleoside triphosphate hydrolases"/>
    <property type="match status" value="1"/>
</dbReference>